<dbReference type="EMBL" id="JAELVQ010000015">
    <property type="protein sequence ID" value="MBJ6368781.1"/>
    <property type="molecule type" value="Genomic_DNA"/>
</dbReference>
<proteinExistence type="predicted"/>
<dbReference type="InterPro" id="IPR013830">
    <property type="entry name" value="SGNH_hydro"/>
</dbReference>
<dbReference type="Gene3D" id="3.40.50.1110">
    <property type="entry name" value="SGNH hydrolase"/>
    <property type="match status" value="1"/>
</dbReference>
<keyword evidence="3" id="KW-1185">Reference proteome</keyword>
<feature type="domain" description="SGNH hydrolase-type esterase" evidence="1">
    <location>
        <begin position="35"/>
        <end position="208"/>
    </location>
</feature>
<dbReference type="RefSeq" id="WP_199115541.1">
    <property type="nucleotide sequence ID" value="NZ_JAELVQ010000015.1"/>
</dbReference>
<dbReference type="Proteomes" id="UP000610931">
    <property type="component" value="Unassembled WGS sequence"/>
</dbReference>
<evidence type="ECO:0000259" key="1">
    <source>
        <dbReference type="Pfam" id="PF13472"/>
    </source>
</evidence>
<dbReference type="AlphaFoldDB" id="A0A8J7LTV2"/>
<comment type="caution">
    <text evidence="2">The sequence shown here is derived from an EMBL/GenBank/DDBJ whole genome shotgun (WGS) entry which is preliminary data.</text>
</comment>
<dbReference type="CDD" id="cd00229">
    <property type="entry name" value="SGNH_hydrolase"/>
    <property type="match status" value="1"/>
</dbReference>
<keyword evidence="2" id="KW-0378">Hydrolase</keyword>
<name>A0A8J7LTV2_9FLAO</name>
<dbReference type="PANTHER" id="PTHR30383">
    <property type="entry name" value="THIOESTERASE 1/PROTEASE 1/LYSOPHOSPHOLIPASE L1"/>
    <property type="match status" value="1"/>
</dbReference>
<dbReference type="InterPro" id="IPR036514">
    <property type="entry name" value="SGNH_hydro_sf"/>
</dbReference>
<accession>A0A8J7LTV2</accession>
<sequence>MNHKKYSNKPLYIILLLTVFITSGFYNEKPKILIIGDSISIGYTPFVKKNLAATAIVEHNPGNAQHTGTGLKQIEAWIGDTNWDIIQFNWGLWDLCYRHPDSKEYGNRDKINGKVTYTVEEYAANLDTLVRKIKEKSNAKLVFVTTSYVPKEEAGRFEADAKRYNKAAIAVMKKHNVSVNHIYKASKTIHKKYGKGSHDVHYTKDGYKKLGKIVSGFLFEQLKMLKKQ</sequence>
<organism evidence="2 3">
    <name type="scientific">Snuella sedimenti</name>
    <dbReference type="NCBI Taxonomy" id="2798802"/>
    <lineage>
        <taxon>Bacteria</taxon>
        <taxon>Pseudomonadati</taxon>
        <taxon>Bacteroidota</taxon>
        <taxon>Flavobacteriia</taxon>
        <taxon>Flavobacteriales</taxon>
        <taxon>Flavobacteriaceae</taxon>
        <taxon>Snuella</taxon>
    </lineage>
</organism>
<dbReference type="Pfam" id="PF13472">
    <property type="entry name" value="Lipase_GDSL_2"/>
    <property type="match status" value="1"/>
</dbReference>
<dbReference type="InterPro" id="IPR051532">
    <property type="entry name" value="Ester_Hydrolysis_Enzymes"/>
</dbReference>
<evidence type="ECO:0000313" key="3">
    <source>
        <dbReference type="Proteomes" id="UP000610931"/>
    </source>
</evidence>
<dbReference type="GO" id="GO:0004622">
    <property type="term" value="F:phosphatidylcholine lysophospholipase activity"/>
    <property type="evidence" value="ECO:0007669"/>
    <property type="project" value="TreeGrafter"/>
</dbReference>
<protein>
    <submittedName>
        <fullName evidence="2">SGNH/GDSL hydrolase family protein</fullName>
    </submittedName>
</protein>
<evidence type="ECO:0000313" key="2">
    <source>
        <dbReference type="EMBL" id="MBJ6368781.1"/>
    </source>
</evidence>
<gene>
    <name evidence="2" type="ORF">JF259_11835</name>
</gene>
<dbReference type="SUPFAM" id="SSF52266">
    <property type="entry name" value="SGNH hydrolase"/>
    <property type="match status" value="1"/>
</dbReference>
<dbReference type="PANTHER" id="PTHR30383:SF26">
    <property type="entry name" value="SGNH HYDROLASE-TYPE ESTERASE DOMAIN-CONTAINING PROTEIN"/>
    <property type="match status" value="1"/>
</dbReference>
<reference evidence="2" key="1">
    <citation type="submission" date="2020-12" db="EMBL/GenBank/DDBJ databases">
        <title>Snuella sp. nov., isolated from sediment in Incheon.</title>
        <authorList>
            <person name="Kim W."/>
        </authorList>
    </citation>
    <scope>NUCLEOTIDE SEQUENCE</scope>
    <source>
        <strain evidence="2">CAU 1569</strain>
    </source>
</reference>